<organism evidence="2 3">
    <name type="scientific">Desulforhopalus singaporensis</name>
    <dbReference type="NCBI Taxonomy" id="91360"/>
    <lineage>
        <taxon>Bacteria</taxon>
        <taxon>Pseudomonadati</taxon>
        <taxon>Thermodesulfobacteriota</taxon>
        <taxon>Desulfobulbia</taxon>
        <taxon>Desulfobulbales</taxon>
        <taxon>Desulfocapsaceae</taxon>
        <taxon>Desulforhopalus</taxon>
    </lineage>
</organism>
<dbReference type="Pfam" id="PF01937">
    <property type="entry name" value="ARMT1-like_dom"/>
    <property type="match status" value="1"/>
</dbReference>
<reference evidence="2 3" key="1">
    <citation type="submission" date="2016-10" db="EMBL/GenBank/DDBJ databases">
        <authorList>
            <person name="de Groot N.N."/>
        </authorList>
    </citation>
    <scope>NUCLEOTIDE SEQUENCE [LARGE SCALE GENOMIC DNA]</scope>
    <source>
        <strain evidence="2 3">DSM 12130</strain>
    </source>
</reference>
<keyword evidence="3" id="KW-1185">Reference proteome</keyword>
<dbReference type="InterPro" id="IPR002791">
    <property type="entry name" value="ARMT1-like_metal-bd"/>
</dbReference>
<dbReference type="PIRSF" id="PIRSF006593">
    <property type="entry name" value="UCP006593"/>
    <property type="match status" value="1"/>
</dbReference>
<dbReference type="OrthoDB" id="9796465at2"/>
<dbReference type="Gene3D" id="1.10.285.20">
    <property type="entry name" value="Uncharacterised protein PF01937, DUF89, domain 2"/>
    <property type="match status" value="1"/>
</dbReference>
<gene>
    <name evidence="2" type="ORF">SAMN05660330_03891</name>
</gene>
<dbReference type="SUPFAM" id="SSF111321">
    <property type="entry name" value="AF1104-like"/>
    <property type="match status" value="1"/>
</dbReference>
<dbReference type="InterPro" id="IPR014444">
    <property type="entry name" value="PH1575-like"/>
</dbReference>
<evidence type="ECO:0000313" key="2">
    <source>
        <dbReference type="EMBL" id="SDP73778.1"/>
    </source>
</evidence>
<dbReference type="InterPro" id="IPR036075">
    <property type="entry name" value="ARMT-1-like_metal-bd_sf"/>
</dbReference>
<feature type="domain" description="Damage-control phosphatase ARMT1-like metal-binding" evidence="1">
    <location>
        <begin position="3"/>
        <end position="274"/>
    </location>
</feature>
<accession>A0A1H0V6I5</accession>
<dbReference type="AlphaFoldDB" id="A0A1H0V6I5"/>
<dbReference type="RefSeq" id="WP_092225803.1">
    <property type="nucleotide sequence ID" value="NZ_FNJI01000041.1"/>
</dbReference>
<evidence type="ECO:0000259" key="1">
    <source>
        <dbReference type="Pfam" id="PF01937"/>
    </source>
</evidence>
<dbReference type="Gene3D" id="3.40.50.10880">
    <property type="entry name" value="Uncharacterised protein PF01937, DUF89, domain 3"/>
    <property type="match status" value="1"/>
</dbReference>
<protein>
    <recommendedName>
        <fullName evidence="1">Damage-control phosphatase ARMT1-like metal-binding domain-containing protein</fullName>
    </recommendedName>
</protein>
<name>A0A1H0V6I5_9BACT</name>
<proteinExistence type="predicted"/>
<dbReference type="EMBL" id="FNJI01000041">
    <property type="protein sequence ID" value="SDP73778.1"/>
    <property type="molecule type" value="Genomic_DNA"/>
</dbReference>
<dbReference type="STRING" id="91360.SAMN05660330_03891"/>
<sequence length="300" mass="32429">MRTNPDCLPCLLRQTCQVVKLIGSDERTQVAALQQIAAMLAEVDLALSPPANAGPIYAAIASITGCIDPYSDKKKISNRQALAALPAAREKVRQAEDELVAAVRFAIAGNIIDYGALEEFDLQQMLDSCLEEVLVVDHTAKLADRLAKLKKGDRVCYLTDNCGEIVFDTLLLDYLARRGLLITVAVKGGPIINDALAEDALEVGLDRYGKIITNETSCPGTVLAQCGQSFLREFTEADLIISKGQGNFESLSDEKRDIFCLLTVKCPAAARHLEQLTGLQPGTITGKGEMAVYFHQKGAC</sequence>
<evidence type="ECO:0000313" key="3">
    <source>
        <dbReference type="Proteomes" id="UP000199073"/>
    </source>
</evidence>
<dbReference type="Proteomes" id="UP000199073">
    <property type="component" value="Unassembled WGS sequence"/>
</dbReference>